<dbReference type="PANTHER" id="PTHR11109:SF7">
    <property type="entry name" value="GTP CYCLOHYDROLASE 1"/>
    <property type="match status" value="1"/>
</dbReference>
<evidence type="ECO:0000256" key="7">
    <source>
        <dbReference type="HAMAP-Rule" id="MF_00223"/>
    </source>
</evidence>
<evidence type="ECO:0000256" key="4">
    <source>
        <dbReference type="ARBA" id="ARBA00022741"/>
    </source>
</evidence>
<evidence type="ECO:0000256" key="1">
    <source>
        <dbReference type="ARBA" id="ARBA00001052"/>
    </source>
</evidence>
<dbReference type="GO" id="GO:0008270">
    <property type="term" value="F:zinc ion binding"/>
    <property type="evidence" value="ECO:0007669"/>
    <property type="project" value="UniProtKB-UniRule"/>
</dbReference>
<dbReference type="NCBIfam" id="NF006826">
    <property type="entry name" value="PRK09347.1-3"/>
    <property type="match status" value="1"/>
</dbReference>
<evidence type="ECO:0000256" key="6">
    <source>
        <dbReference type="ARBA" id="ARBA00023134"/>
    </source>
</evidence>
<organism evidence="9 10">
    <name type="scientific">Chlorogloeopsis fritschii PCC 6912</name>
    <dbReference type="NCBI Taxonomy" id="211165"/>
    <lineage>
        <taxon>Bacteria</taxon>
        <taxon>Bacillati</taxon>
        <taxon>Cyanobacteriota</taxon>
        <taxon>Cyanophyceae</taxon>
        <taxon>Nostocales</taxon>
        <taxon>Chlorogloeopsidaceae</taxon>
        <taxon>Chlorogloeopsis</taxon>
    </lineage>
</organism>
<evidence type="ECO:0000313" key="9">
    <source>
        <dbReference type="EMBL" id="RUR73936.1"/>
    </source>
</evidence>
<sequence length="245" mass="27427">MLIPRKNTWNLTTSKSKVSPVKTFQQNQNMTLSIPPELNSASEVLSSLSTQQTPKVTEAEMMQAVRTLLLGLGEDPEREGLKDTPKRVVKALQFLTKGYHESLDELLNGAVFTEDANEMVLVRDIDIFSSCEHHILPIIGRAHVAYIPNGKVIGLSKIARICEMYARRLQVQERLTLQIADALQGLLKPQGVAVVLEATHMCMVMRGVQKPGSWTVTSAMRGVFADDARTREEFMNLILHNTKFR</sequence>
<dbReference type="EC" id="3.5.4.16" evidence="7"/>
<comment type="catalytic activity">
    <reaction evidence="1 7">
        <text>GTP + H2O = 7,8-dihydroneopterin 3'-triphosphate + formate + H(+)</text>
        <dbReference type="Rhea" id="RHEA:17473"/>
        <dbReference type="ChEBI" id="CHEBI:15377"/>
        <dbReference type="ChEBI" id="CHEBI:15378"/>
        <dbReference type="ChEBI" id="CHEBI:15740"/>
        <dbReference type="ChEBI" id="CHEBI:37565"/>
        <dbReference type="ChEBI" id="CHEBI:58462"/>
        <dbReference type="EC" id="3.5.4.16"/>
    </reaction>
</comment>
<dbReference type="GO" id="GO:0003934">
    <property type="term" value="F:GTP cyclohydrolase I activity"/>
    <property type="evidence" value="ECO:0007669"/>
    <property type="project" value="UniProtKB-UniRule"/>
</dbReference>
<keyword evidence="7" id="KW-0862">Zinc</keyword>
<comment type="pathway">
    <text evidence="2 7">Cofactor biosynthesis; 7,8-dihydroneopterin triphosphate biosynthesis; 7,8-dihydroneopterin triphosphate from GTP: step 1/1.</text>
</comment>
<dbReference type="Proteomes" id="UP000268857">
    <property type="component" value="Unassembled WGS sequence"/>
</dbReference>
<feature type="binding site" evidence="7">
    <location>
        <position position="202"/>
    </location>
    <ligand>
        <name>Zn(2+)</name>
        <dbReference type="ChEBI" id="CHEBI:29105"/>
    </ligand>
</feature>
<dbReference type="InterPro" id="IPR043133">
    <property type="entry name" value="GTP-CH-I_C/QueF"/>
</dbReference>
<name>A0A3S0ZJB2_CHLFR</name>
<dbReference type="FunFam" id="3.30.1130.10:FF:000001">
    <property type="entry name" value="GTP cyclohydrolase 1"/>
    <property type="match status" value="1"/>
</dbReference>
<dbReference type="HAMAP" id="MF_00223">
    <property type="entry name" value="FolE"/>
    <property type="match status" value="1"/>
</dbReference>
<evidence type="ECO:0000256" key="2">
    <source>
        <dbReference type="ARBA" id="ARBA00005080"/>
    </source>
</evidence>
<comment type="subunit">
    <text evidence="7">Homopolymer.</text>
</comment>
<evidence type="ECO:0000259" key="8">
    <source>
        <dbReference type="Pfam" id="PF01227"/>
    </source>
</evidence>
<keyword evidence="4 7" id="KW-0547">Nucleotide-binding</keyword>
<dbReference type="UniPathway" id="UPA00848">
    <property type="reaction ID" value="UER00151"/>
</dbReference>
<evidence type="ECO:0000256" key="5">
    <source>
        <dbReference type="ARBA" id="ARBA00022801"/>
    </source>
</evidence>
<gene>
    <name evidence="7 9" type="primary">folE</name>
    <name evidence="9" type="ORF">PCC6912_54770</name>
</gene>
<comment type="similarity">
    <text evidence="7">Belongs to the GTP cyclohydrolase I family.</text>
</comment>
<feature type="binding site" evidence="7">
    <location>
        <position position="131"/>
    </location>
    <ligand>
        <name>Zn(2+)</name>
        <dbReference type="ChEBI" id="CHEBI:29105"/>
    </ligand>
</feature>
<dbReference type="GO" id="GO:0005525">
    <property type="term" value="F:GTP binding"/>
    <property type="evidence" value="ECO:0007669"/>
    <property type="project" value="UniProtKB-KW"/>
</dbReference>
<keyword evidence="6 7" id="KW-0342">GTP-binding</keyword>
<proteinExistence type="inferred from homology"/>
<evidence type="ECO:0000256" key="3">
    <source>
        <dbReference type="ARBA" id="ARBA00022563"/>
    </source>
</evidence>
<dbReference type="PANTHER" id="PTHR11109">
    <property type="entry name" value="GTP CYCLOHYDROLASE I"/>
    <property type="match status" value="1"/>
</dbReference>
<reference evidence="9 10" key="1">
    <citation type="journal article" date="2019" name="Genome Biol. Evol.">
        <title>Day and night: Metabolic profiles and evolutionary relationships of six axenic non-marine cyanobacteria.</title>
        <authorList>
            <person name="Will S.E."/>
            <person name="Henke P."/>
            <person name="Boedeker C."/>
            <person name="Huang S."/>
            <person name="Brinkmann H."/>
            <person name="Rohde M."/>
            <person name="Jarek M."/>
            <person name="Friedl T."/>
            <person name="Seufert S."/>
            <person name="Schumacher M."/>
            <person name="Overmann J."/>
            <person name="Neumann-Schaal M."/>
            <person name="Petersen J."/>
        </authorList>
    </citation>
    <scope>NUCLEOTIDE SEQUENCE [LARGE SCALE GENOMIC DNA]</scope>
    <source>
        <strain evidence="9 10">PCC 6912</strain>
    </source>
</reference>
<dbReference type="GO" id="GO:0006730">
    <property type="term" value="P:one-carbon metabolic process"/>
    <property type="evidence" value="ECO:0007669"/>
    <property type="project" value="UniProtKB-UniRule"/>
</dbReference>
<dbReference type="InterPro" id="IPR043134">
    <property type="entry name" value="GTP-CH-I_N"/>
</dbReference>
<dbReference type="GO" id="GO:0006729">
    <property type="term" value="P:tetrahydrobiopterin biosynthetic process"/>
    <property type="evidence" value="ECO:0007669"/>
    <property type="project" value="TreeGrafter"/>
</dbReference>
<keyword evidence="10" id="KW-1185">Reference proteome</keyword>
<dbReference type="InterPro" id="IPR001474">
    <property type="entry name" value="GTP_CycHdrlase_I"/>
</dbReference>
<accession>A0A3S0ZJB2</accession>
<keyword evidence="7" id="KW-0479">Metal-binding</keyword>
<dbReference type="SUPFAM" id="SSF55620">
    <property type="entry name" value="Tetrahydrobiopterin biosynthesis enzymes-like"/>
    <property type="match status" value="1"/>
</dbReference>
<dbReference type="PROSITE" id="PS00859">
    <property type="entry name" value="GTP_CYCLOHYDROL_1_1"/>
    <property type="match status" value="1"/>
</dbReference>
<dbReference type="AlphaFoldDB" id="A0A3S0ZJB2"/>
<comment type="caution">
    <text evidence="9">The sequence shown here is derived from an EMBL/GenBank/DDBJ whole genome shotgun (WGS) entry which is preliminary data.</text>
</comment>
<protein>
    <recommendedName>
        <fullName evidence="7">GTP cyclohydrolase 1</fullName>
        <ecNumber evidence="7">3.5.4.16</ecNumber>
    </recommendedName>
    <alternativeName>
        <fullName evidence="7">GTP cyclohydrolase I</fullName>
        <shortName evidence="7">GTP-CH-I</shortName>
    </alternativeName>
</protein>
<dbReference type="PROSITE" id="PS00860">
    <property type="entry name" value="GTP_CYCLOHYDROL_1_2"/>
    <property type="match status" value="1"/>
</dbReference>
<dbReference type="STRING" id="211165.GCA_000317285_06204"/>
<dbReference type="InterPro" id="IPR018234">
    <property type="entry name" value="GTP_CycHdrlase_I_CS"/>
</dbReference>
<dbReference type="Gene3D" id="1.10.286.10">
    <property type="match status" value="1"/>
</dbReference>
<dbReference type="Pfam" id="PF01227">
    <property type="entry name" value="GTP_cyclohydroI"/>
    <property type="match status" value="1"/>
</dbReference>
<dbReference type="CDD" id="cd00642">
    <property type="entry name" value="GTP_cyclohydro1"/>
    <property type="match status" value="1"/>
</dbReference>
<feature type="binding site" evidence="7">
    <location>
        <position position="134"/>
    </location>
    <ligand>
        <name>Zn(2+)</name>
        <dbReference type="ChEBI" id="CHEBI:29105"/>
    </ligand>
</feature>
<dbReference type="FunFam" id="1.10.286.10:FF:000003">
    <property type="entry name" value="GTP cyclohydrolase 1"/>
    <property type="match status" value="1"/>
</dbReference>
<dbReference type="NCBIfam" id="TIGR00063">
    <property type="entry name" value="folE"/>
    <property type="match status" value="1"/>
</dbReference>
<keyword evidence="3 7" id="KW-0554">One-carbon metabolism</keyword>
<dbReference type="NCBIfam" id="NF006825">
    <property type="entry name" value="PRK09347.1-2"/>
    <property type="match status" value="1"/>
</dbReference>
<dbReference type="Gene3D" id="3.30.1130.10">
    <property type="match status" value="1"/>
</dbReference>
<keyword evidence="5 7" id="KW-0378">Hydrolase</keyword>
<dbReference type="InterPro" id="IPR020602">
    <property type="entry name" value="GTP_CycHdrlase_I_dom"/>
</dbReference>
<evidence type="ECO:0000313" key="10">
    <source>
        <dbReference type="Proteomes" id="UP000268857"/>
    </source>
</evidence>
<dbReference type="GO" id="GO:0005737">
    <property type="term" value="C:cytoplasm"/>
    <property type="evidence" value="ECO:0007669"/>
    <property type="project" value="TreeGrafter"/>
</dbReference>
<dbReference type="GO" id="GO:0046654">
    <property type="term" value="P:tetrahydrofolate biosynthetic process"/>
    <property type="evidence" value="ECO:0007669"/>
    <property type="project" value="UniProtKB-UniRule"/>
</dbReference>
<feature type="domain" description="GTP cyclohydrolase I" evidence="8">
    <location>
        <begin position="62"/>
        <end position="238"/>
    </location>
</feature>
<dbReference type="EMBL" id="RSCJ01000032">
    <property type="protein sequence ID" value="RUR73936.1"/>
    <property type="molecule type" value="Genomic_DNA"/>
</dbReference>